<dbReference type="EMBL" id="JACVFC010000002">
    <property type="protein sequence ID" value="MBC9932612.1"/>
    <property type="molecule type" value="Genomic_DNA"/>
</dbReference>
<dbReference type="PANTHER" id="PTHR33516">
    <property type="entry name" value="LEXA REPRESSOR"/>
    <property type="match status" value="1"/>
</dbReference>
<keyword evidence="3" id="KW-1185">Reference proteome</keyword>
<dbReference type="InterPro" id="IPR050077">
    <property type="entry name" value="LexA_repressor"/>
</dbReference>
<evidence type="ECO:0000259" key="1">
    <source>
        <dbReference type="Pfam" id="PF00717"/>
    </source>
</evidence>
<protein>
    <recommendedName>
        <fullName evidence="1">Peptidase S24/S26A/S26B/S26C domain-containing protein</fullName>
    </recommendedName>
</protein>
<evidence type="ECO:0000313" key="3">
    <source>
        <dbReference type="Proteomes" id="UP000659124"/>
    </source>
</evidence>
<dbReference type="Gene3D" id="2.10.109.10">
    <property type="entry name" value="Umud Fragment, subunit A"/>
    <property type="match status" value="1"/>
</dbReference>
<comment type="caution">
    <text evidence="2">The sequence shown here is derived from an EMBL/GenBank/DDBJ whole genome shotgun (WGS) entry which is preliminary data.</text>
</comment>
<dbReference type="RefSeq" id="WP_188089721.1">
    <property type="nucleotide sequence ID" value="NZ_JACVFC010000002.1"/>
</dbReference>
<reference evidence="2 3" key="1">
    <citation type="submission" date="2020-09" db="EMBL/GenBank/DDBJ databases">
        <title>Genome sequences of type strains of Chitinophaga qingshengii and Chitinophaga varians.</title>
        <authorList>
            <person name="Kittiwongwattana C."/>
        </authorList>
    </citation>
    <scope>NUCLEOTIDE SEQUENCE [LARGE SCALE GENOMIC DNA]</scope>
    <source>
        <strain evidence="2 3">JCM 30026</strain>
    </source>
</reference>
<gene>
    <name evidence="2" type="ORF">ICL07_19660</name>
</gene>
<dbReference type="Pfam" id="PF00717">
    <property type="entry name" value="Peptidase_S24"/>
    <property type="match status" value="1"/>
</dbReference>
<dbReference type="Proteomes" id="UP000659124">
    <property type="component" value="Unassembled WGS sequence"/>
</dbReference>
<proteinExistence type="predicted"/>
<accession>A0ABR7TQ69</accession>
<dbReference type="SUPFAM" id="SSF51306">
    <property type="entry name" value="LexA/Signal peptidase"/>
    <property type="match status" value="1"/>
</dbReference>
<organism evidence="2 3">
    <name type="scientific">Chitinophaga qingshengii</name>
    <dbReference type="NCBI Taxonomy" id="1569794"/>
    <lineage>
        <taxon>Bacteria</taxon>
        <taxon>Pseudomonadati</taxon>
        <taxon>Bacteroidota</taxon>
        <taxon>Chitinophagia</taxon>
        <taxon>Chitinophagales</taxon>
        <taxon>Chitinophagaceae</taxon>
        <taxon>Chitinophaga</taxon>
    </lineage>
</organism>
<sequence length="139" mass="15384">MEALKWSEPNMTLPYFDTSISAGLPSPALGNEQENIDLSRIFSTDARHTLIVRVKGDGMSEAHIPDGSLAVVDRSARPSTGDIIVGTFNGEFIIKRLVKAGRNWVLHSENPFYKPVVIPEDADFQVWGIVTAVIMDMRK</sequence>
<dbReference type="InterPro" id="IPR036286">
    <property type="entry name" value="LexA/Signal_pep-like_sf"/>
</dbReference>
<dbReference type="CDD" id="cd06529">
    <property type="entry name" value="S24_LexA-like"/>
    <property type="match status" value="1"/>
</dbReference>
<feature type="domain" description="Peptidase S24/S26A/S26B/S26C" evidence="1">
    <location>
        <begin position="15"/>
        <end position="130"/>
    </location>
</feature>
<dbReference type="InterPro" id="IPR039418">
    <property type="entry name" value="LexA-like"/>
</dbReference>
<dbReference type="InterPro" id="IPR015927">
    <property type="entry name" value="Peptidase_S24_S26A/B/C"/>
</dbReference>
<dbReference type="PANTHER" id="PTHR33516:SF2">
    <property type="entry name" value="LEXA REPRESSOR-RELATED"/>
    <property type="match status" value="1"/>
</dbReference>
<name>A0ABR7TQ69_9BACT</name>
<evidence type="ECO:0000313" key="2">
    <source>
        <dbReference type="EMBL" id="MBC9932612.1"/>
    </source>
</evidence>